<dbReference type="PANTHER" id="PTHR30477">
    <property type="entry name" value="ABC-TRANSPORTER METAL-BINDING PROTEIN"/>
    <property type="match status" value="1"/>
</dbReference>
<dbReference type="InterPro" id="IPR001626">
    <property type="entry name" value="ABC_TroCD"/>
</dbReference>
<feature type="transmembrane region" description="Helical" evidence="7">
    <location>
        <begin position="193"/>
        <end position="221"/>
    </location>
</feature>
<evidence type="ECO:0000256" key="6">
    <source>
        <dbReference type="RuleBase" id="RU003943"/>
    </source>
</evidence>
<dbReference type="GO" id="GO:0010043">
    <property type="term" value="P:response to zinc ion"/>
    <property type="evidence" value="ECO:0007669"/>
    <property type="project" value="TreeGrafter"/>
</dbReference>
<dbReference type="STRING" id="177413.SAMN05660859_3332"/>
<dbReference type="Proteomes" id="UP000198889">
    <property type="component" value="Unassembled WGS sequence"/>
</dbReference>
<dbReference type="AlphaFoldDB" id="A0A1G4TZI8"/>
<feature type="transmembrane region" description="Helical" evidence="7">
    <location>
        <begin position="148"/>
        <end position="172"/>
    </location>
</feature>
<feature type="transmembrane region" description="Helical" evidence="7">
    <location>
        <begin position="109"/>
        <end position="128"/>
    </location>
</feature>
<dbReference type="PANTHER" id="PTHR30477:SF13">
    <property type="entry name" value="IRON TRANSPORT SYSTEM MEMBRANE PROTEIN HI_0360-RELATED"/>
    <property type="match status" value="1"/>
</dbReference>
<keyword evidence="6" id="KW-0813">Transport</keyword>
<name>A0A1G4TZI8_9HYPH</name>
<organism evidence="8 9">
    <name type="scientific">Ancylobacter rudongensis</name>
    <dbReference type="NCBI Taxonomy" id="177413"/>
    <lineage>
        <taxon>Bacteria</taxon>
        <taxon>Pseudomonadati</taxon>
        <taxon>Pseudomonadota</taxon>
        <taxon>Alphaproteobacteria</taxon>
        <taxon>Hyphomicrobiales</taxon>
        <taxon>Xanthobacteraceae</taxon>
        <taxon>Ancylobacter</taxon>
    </lineage>
</organism>
<evidence type="ECO:0000313" key="8">
    <source>
        <dbReference type="EMBL" id="SCW86804.1"/>
    </source>
</evidence>
<comment type="subcellular location">
    <subcellularLocation>
        <location evidence="6">Cell membrane</location>
        <topology evidence="6">Multi-pass membrane protein</topology>
    </subcellularLocation>
    <subcellularLocation>
        <location evidence="1">Membrane</location>
        <topology evidence="1">Multi-pass membrane protein</topology>
    </subcellularLocation>
</comment>
<protein>
    <submittedName>
        <fullName evidence="8">Zinc/manganese transport system permease protein</fullName>
    </submittedName>
</protein>
<dbReference type="GO" id="GO:0043190">
    <property type="term" value="C:ATP-binding cassette (ABC) transporter complex"/>
    <property type="evidence" value="ECO:0007669"/>
    <property type="project" value="InterPro"/>
</dbReference>
<evidence type="ECO:0000256" key="3">
    <source>
        <dbReference type="ARBA" id="ARBA00022692"/>
    </source>
</evidence>
<evidence type="ECO:0000256" key="4">
    <source>
        <dbReference type="ARBA" id="ARBA00022989"/>
    </source>
</evidence>
<feature type="transmembrane region" description="Helical" evidence="7">
    <location>
        <begin position="60"/>
        <end position="79"/>
    </location>
</feature>
<evidence type="ECO:0000256" key="5">
    <source>
        <dbReference type="ARBA" id="ARBA00023136"/>
    </source>
</evidence>
<keyword evidence="4 7" id="KW-1133">Transmembrane helix</keyword>
<dbReference type="EMBL" id="FMTP01000005">
    <property type="protein sequence ID" value="SCW86804.1"/>
    <property type="molecule type" value="Genomic_DNA"/>
</dbReference>
<keyword evidence="3 6" id="KW-0812">Transmembrane</keyword>
<evidence type="ECO:0000313" key="9">
    <source>
        <dbReference type="Proteomes" id="UP000198889"/>
    </source>
</evidence>
<dbReference type="InterPro" id="IPR037294">
    <property type="entry name" value="ABC_BtuC-like"/>
</dbReference>
<proteinExistence type="inferred from homology"/>
<keyword evidence="5 7" id="KW-0472">Membrane</keyword>
<dbReference type="Pfam" id="PF00950">
    <property type="entry name" value="ABC-3"/>
    <property type="match status" value="1"/>
</dbReference>
<evidence type="ECO:0000256" key="2">
    <source>
        <dbReference type="ARBA" id="ARBA00008034"/>
    </source>
</evidence>
<gene>
    <name evidence="8" type="ORF">SAMN05660859_3332</name>
</gene>
<evidence type="ECO:0000256" key="7">
    <source>
        <dbReference type="SAM" id="Phobius"/>
    </source>
</evidence>
<reference evidence="9" key="1">
    <citation type="submission" date="2016-10" db="EMBL/GenBank/DDBJ databases">
        <authorList>
            <person name="Varghese N."/>
            <person name="Submissions S."/>
        </authorList>
    </citation>
    <scope>NUCLEOTIDE SEQUENCE [LARGE SCALE GENOMIC DNA]</scope>
    <source>
        <strain evidence="9">CGMCC 1.1761</strain>
    </source>
</reference>
<feature type="transmembrane region" description="Helical" evidence="7">
    <location>
        <begin position="233"/>
        <end position="254"/>
    </location>
</feature>
<comment type="similarity">
    <text evidence="2 6">Belongs to the ABC-3 integral membrane protein family.</text>
</comment>
<sequence>MRPGFEESGMIYDLLIGPFAEFDFMRRALVGVLALGVGAGPIGVLMMLRRMSLAGDAMAHAILPGAAVGFLAAGLNLFAMTVGGLVAGFAVALGAGAVARATQMKEDAALAAFYLVSLALGVLLVSLRGSNVDLLHVLFGTVLALDDATLLLIVSISSLTLVALALAWRPLVLESVDPGFLRSVSRAGAPTHLIFLALVVMNLVGGFHALGTLLAVGLMMLPAAAGRFWTRELTTLVGVSVLIACASGVLGLLVSYHSGVPSGPAIILVAGGAYALSVLFGPVGGLLPRFLPQRHLEA</sequence>
<feature type="transmembrane region" description="Helical" evidence="7">
    <location>
        <begin position="85"/>
        <end position="102"/>
    </location>
</feature>
<feature type="transmembrane region" description="Helical" evidence="7">
    <location>
        <begin position="28"/>
        <end position="48"/>
    </location>
</feature>
<keyword evidence="9" id="KW-1185">Reference proteome</keyword>
<accession>A0A1G4TZI8</accession>
<dbReference type="SUPFAM" id="SSF81345">
    <property type="entry name" value="ABC transporter involved in vitamin B12 uptake, BtuC"/>
    <property type="match status" value="1"/>
</dbReference>
<feature type="transmembrane region" description="Helical" evidence="7">
    <location>
        <begin position="266"/>
        <end position="287"/>
    </location>
</feature>
<dbReference type="GO" id="GO:0055085">
    <property type="term" value="P:transmembrane transport"/>
    <property type="evidence" value="ECO:0007669"/>
    <property type="project" value="InterPro"/>
</dbReference>
<evidence type="ECO:0000256" key="1">
    <source>
        <dbReference type="ARBA" id="ARBA00004141"/>
    </source>
</evidence>